<protein>
    <submittedName>
        <fullName evidence="2">Uncharacterized protein</fullName>
    </submittedName>
</protein>
<dbReference type="RefSeq" id="XP_008865823.1">
    <property type="nucleotide sequence ID" value="XM_008867601.1"/>
</dbReference>
<evidence type="ECO:0000256" key="1">
    <source>
        <dbReference type="SAM" id="Phobius"/>
    </source>
</evidence>
<gene>
    <name evidence="2" type="ORF">H310_03644</name>
</gene>
<dbReference type="EMBL" id="KI913956">
    <property type="protein sequence ID" value="ETW06046.1"/>
    <property type="molecule type" value="Genomic_DNA"/>
</dbReference>
<keyword evidence="1" id="KW-0472">Membrane</keyword>
<sequence>MSTSTILAIVCGVVACGAIGGALLMAILRTRPRYFDSDDDIFQDDPRPIPATLHAANSLVDGWTGTYARPSGVCSEPAILASTRSDVELAILSFQSELEAVLGSIRSDNGANTAMSSIRSSGSARSNGVGIAIRVPSLLDVNPDVYAQNPQLRLSISQCRKDVLQLYLGHESPL</sequence>
<name>A0A024UHY7_9STRA</name>
<dbReference type="GeneID" id="20080694"/>
<feature type="transmembrane region" description="Helical" evidence="1">
    <location>
        <begin position="6"/>
        <end position="28"/>
    </location>
</feature>
<organism evidence="2">
    <name type="scientific">Aphanomyces invadans</name>
    <dbReference type="NCBI Taxonomy" id="157072"/>
    <lineage>
        <taxon>Eukaryota</taxon>
        <taxon>Sar</taxon>
        <taxon>Stramenopiles</taxon>
        <taxon>Oomycota</taxon>
        <taxon>Saprolegniomycetes</taxon>
        <taxon>Saprolegniales</taxon>
        <taxon>Verrucalvaceae</taxon>
        <taxon>Aphanomyces</taxon>
    </lineage>
</organism>
<dbReference type="VEuPathDB" id="FungiDB:H310_03644"/>
<keyword evidence="1" id="KW-0812">Transmembrane</keyword>
<dbReference type="OrthoDB" id="79881at2759"/>
<accession>A0A024UHY7</accession>
<keyword evidence="1" id="KW-1133">Transmembrane helix</keyword>
<evidence type="ECO:0000313" key="2">
    <source>
        <dbReference type="EMBL" id="ETW06046.1"/>
    </source>
</evidence>
<dbReference type="AlphaFoldDB" id="A0A024UHY7"/>
<reference evidence="2" key="1">
    <citation type="submission" date="2013-12" db="EMBL/GenBank/DDBJ databases">
        <title>The Genome Sequence of Aphanomyces invadans NJM9701.</title>
        <authorList>
            <consortium name="The Broad Institute Genomics Platform"/>
            <person name="Russ C."/>
            <person name="Tyler B."/>
            <person name="van West P."/>
            <person name="Dieguez-Uribeondo J."/>
            <person name="Young S.K."/>
            <person name="Zeng Q."/>
            <person name="Gargeya S."/>
            <person name="Fitzgerald M."/>
            <person name="Abouelleil A."/>
            <person name="Alvarado L."/>
            <person name="Chapman S.B."/>
            <person name="Gainer-Dewar J."/>
            <person name="Goldberg J."/>
            <person name="Griggs A."/>
            <person name="Gujja S."/>
            <person name="Hansen M."/>
            <person name="Howarth C."/>
            <person name="Imamovic A."/>
            <person name="Ireland A."/>
            <person name="Larimer J."/>
            <person name="McCowan C."/>
            <person name="Murphy C."/>
            <person name="Pearson M."/>
            <person name="Poon T.W."/>
            <person name="Priest M."/>
            <person name="Roberts A."/>
            <person name="Saif S."/>
            <person name="Shea T."/>
            <person name="Sykes S."/>
            <person name="Wortman J."/>
            <person name="Nusbaum C."/>
            <person name="Birren B."/>
        </authorList>
    </citation>
    <scope>NUCLEOTIDE SEQUENCE [LARGE SCALE GENOMIC DNA]</scope>
    <source>
        <strain evidence="2">NJM9701</strain>
    </source>
</reference>
<proteinExistence type="predicted"/>